<protein>
    <submittedName>
        <fullName evidence="1">Chlorophyll A-B binding protein</fullName>
    </submittedName>
</protein>
<dbReference type="Pfam" id="PF00504">
    <property type="entry name" value="Chloroa_b-bind"/>
    <property type="match status" value="1"/>
</dbReference>
<dbReference type="GO" id="GO:0016020">
    <property type="term" value="C:membrane"/>
    <property type="evidence" value="ECO:0007669"/>
    <property type="project" value="InterPro"/>
</dbReference>
<evidence type="ECO:0000313" key="2">
    <source>
        <dbReference type="Proteomes" id="UP001363151"/>
    </source>
</evidence>
<dbReference type="GO" id="GO:0009507">
    <property type="term" value="C:chloroplast"/>
    <property type="evidence" value="ECO:0007669"/>
    <property type="project" value="UniProtKB-SubCell"/>
</dbReference>
<dbReference type="KEGG" id="aaf:AURANDRAFT_60091"/>
<keyword evidence="2" id="KW-1185">Reference proteome</keyword>
<proteinExistence type="predicted"/>
<dbReference type="SUPFAM" id="SSF103511">
    <property type="entry name" value="Chlorophyll a-b binding protein"/>
    <property type="match status" value="1"/>
</dbReference>
<dbReference type="InterPro" id="IPR001344">
    <property type="entry name" value="Chloro_AB-bd_pln"/>
</dbReference>
<gene>
    <name evidence="1" type="ORF">SO694_00055121</name>
</gene>
<dbReference type="EMBL" id="JBBJCI010000208">
    <property type="protein sequence ID" value="KAK7240891.1"/>
    <property type="molecule type" value="Genomic_DNA"/>
</dbReference>
<comment type="caution">
    <text evidence="1">The sequence shown here is derived from an EMBL/GenBank/DDBJ whole genome shotgun (WGS) entry which is preliminary data.</text>
</comment>
<reference evidence="1 2" key="1">
    <citation type="submission" date="2024-03" db="EMBL/GenBank/DDBJ databases">
        <title>Aureococcus anophagefferens CCMP1851 and Kratosvirus quantuckense: Draft genome of a second virus-susceptible host strain in the model system.</title>
        <authorList>
            <person name="Chase E."/>
            <person name="Truchon A.R."/>
            <person name="Schepens W."/>
            <person name="Wilhelm S.W."/>
        </authorList>
    </citation>
    <scope>NUCLEOTIDE SEQUENCE [LARGE SCALE GENOMIC DNA]</scope>
    <source>
        <strain evidence="1 2">CCMP1851</strain>
    </source>
</reference>
<organism evidence="1 2">
    <name type="scientific">Aureococcus anophagefferens</name>
    <name type="common">Harmful bloom alga</name>
    <dbReference type="NCBI Taxonomy" id="44056"/>
    <lineage>
        <taxon>Eukaryota</taxon>
        <taxon>Sar</taxon>
        <taxon>Stramenopiles</taxon>
        <taxon>Ochrophyta</taxon>
        <taxon>Pelagophyceae</taxon>
        <taxon>Pelagomonadales</taxon>
        <taxon>Pelagomonadaceae</taxon>
        <taxon>Aureococcus</taxon>
    </lineage>
</organism>
<dbReference type="GO" id="GO:0016168">
    <property type="term" value="F:chlorophyll binding"/>
    <property type="evidence" value="ECO:0007669"/>
    <property type="project" value="UniProtKB-KW"/>
</dbReference>
<evidence type="ECO:0000313" key="1">
    <source>
        <dbReference type="EMBL" id="KAK7240891.1"/>
    </source>
</evidence>
<accession>A0ABR1FXE7</accession>
<dbReference type="Gene3D" id="1.10.3460.10">
    <property type="entry name" value="Chlorophyll a/b binding protein domain"/>
    <property type="match status" value="1"/>
</dbReference>
<dbReference type="GO" id="GO:0009765">
    <property type="term" value="P:photosynthesis, light harvesting"/>
    <property type="evidence" value="ECO:0007669"/>
    <property type="project" value="InterPro"/>
</dbReference>
<name>A0ABR1FXE7_AURAN</name>
<dbReference type="Proteomes" id="UP001363151">
    <property type="component" value="Unassembled WGS sequence"/>
</dbReference>
<dbReference type="InterPro" id="IPR022796">
    <property type="entry name" value="Chloroa_b-bind"/>
</dbReference>
<dbReference type="PANTHER" id="PTHR21649">
    <property type="entry name" value="CHLOROPHYLL A/B BINDING PROTEIN"/>
    <property type="match status" value="1"/>
</dbReference>
<sequence>MPRLVFAALIAAARAFVAPVAPAAAPTALRSTEVGVGPETGGALFDPAGFTKIASPTTMKWFRASELKHGRVAMLANVGWVVQASGYGTIKFPLEGGLAPLSKVPLEANAQLWNLASGAGFLQIIATAGMIELITESAVQPHYMAPGGNGYIDIFGYSKSGEDFTDLQNQELKNGRLAMIGIAGFVCSALVPGSVPGSPW</sequence>